<dbReference type="RefSeq" id="WP_050821111.1">
    <property type="nucleotide sequence ID" value="NZ_CP120601.2"/>
</dbReference>
<protein>
    <recommendedName>
        <fullName evidence="3">DUF771 domain-containing protein</fullName>
    </recommendedName>
</protein>
<evidence type="ECO:0008006" key="3">
    <source>
        <dbReference type="Google" id="ProtNLM"/>
    </source>
</evidence>
<accession>A0ABY3FZG3</accession>
<dbReference type="InterPro" id="IPR008489">
    <property type="entry name" value="DUF771"/>
</dbReference>
<dbReference type="Pfam" id="PF05595">
    <property type="entry name" value="DUF771"/>
    <property type="match status" value="1"/>
</dbReference>
<gene>
    <name evidence="1" type="ORF">CHCC15381_1877</name>
</gene>
<sequence>MQQLQVSLSIPVPENMVLIQKIELEELKANELKGVYWSMKDLEQKTAKKSEWIKENILYPSRFRRLLDTENGGFVYYPKCKGQTWSFQATKMADFLEKHFADIFNK</sequence>
<comment type="caution">
    <text evidence="1">The sequence shown here is derived from an EMBL/GenBank/DDBJ whole genome shotgun (WGS) entry which is preliminary data.</text>
</comment>
<reference evidence="1 2" key="1">
    <citation type="submission" date="2019-06" db="EMBL/GenBank/DDBJ databases">
        <title>Genome sequence analysis of &gt;100 Bacillus licheniformis strains suggests intrinsic resistance to this species.</title>
        <authorList>
            <person name="Wels M."/>
            <person name="Siezen R.J."/>
            <person name="Johansen E."/>
            <person name="Stuer-Lauridsen B."/>
            <person name="Bjerre K."/>
            <person name="Nielsen B.K.K."/>
        </authorList>
    </citation>
    <scope>NUCLEOTIDE SEQUENCE [LARGE SCALE GENOMIC DNA]</scope>
    <source>
        <strain evidence="1 2">BAC-15381</strain>
    </source>
</reference>
<keyword evidence="2" id="KW-1185">Reference proteome</keyword>
<dbReference type="EMBL" id="NILF01000019">
    <property type="protein sequence ID" value="TWL42701.1"/>
    <property type="molecule type" value="Genomic_DNA"/>
</dbReference>
<name>A0ABY3FZG3_9BACI</name>
<organism evidence="1 2">
    <name type="scientific">Bacillus paralicheniformis</name>
    <dbReference type="NCBI Taxonomy" id="1648923"/>
    <lineage>
        <taxon>Bacteria</taxon>
        <taxon>Bacillati</taxon>
        <taxon>Bacillota</taxon>
        <taxon>Bacilli</taxon>
        <taxon>Bacillales</taxon>
        <taxon>Bacillaceae</taxon>
        <taxon>Bacillus</taxon>
    </lineage>
</organism>
<proteinExistence type="predicted"/>
<dbReference type="Proteomes" id="UP000429980">
    <property type="component" value="Unassembled WGS sequence"/>
</dbReference>
<evidence type="ECO:0000313" key="2">
    <source>
        <dbReference type="Proteomes" id="UP000429980"/>
    </source>
</evidence>
<evidence type="ECO:0000313" key="1">
    <source>
        <dbReference type="EMBL" id="TWL42701.1"/>
    </source>
</evidence>